<dbReference type="AlphaFoldDB" id="L2F989"/>
<sequence>MKLSISTKILSAVALIIGMSGVASAENFATDAYEADKSTVYKRKVDYQCQSGKDLSVIYGFNAQKQPTYAQASLNGKPRFMPYNMNRSDNVDTTFGDDNNFSLSTPALTLKNYHRSSIATVTSPSSEILYKSCNVKQTRRVR</sequence>
<evidence type="ECO:0000259" key="2">
    <source>
        <dbReference type="Pfam" id="PF24574"/>
    </source>
</evidence>
<name>L2F989_9GAMM</name>
<organism evidence="3 4">
    <name type="scientific">Moraxella macacae 0408225</name>
    <dbReference type="NCBI Taxonomy" id="1230338"/>
    <lineage>
        <taxon>Bacteria</taxon>
        <taxon>Pseudomonadati</taxon>
        <taxon>Pseudomonadota</taxon>
        <taxon>Gammaproteobacteria</taxon>
        <taxon>Moraxellales</taxon>
        <taxon>Moraxellaceae</taxon>
        <taxon>Moraxella</taxon>
    </lineage>
</organism>
<dbReference type="PATRIC" id="fig|1230338.3.peg.658"/>
<evidence type="ECO:0000313" key="4">
    <source>
        <dbReference type="Proteomes" id="UP000023795"/>
    </source>
</evidence>
<dbReference type="OrthoDB" id="5687244at2"/>
<dbReference type="eggNOG" id="ENOG5032YVK">
    <property type="taxonomic scope" value="Bacteria"/>
</dbReference>
<dbReference type="CDD" id="cd21836">
    <property type="entry name" value="adhesin_CP"/>
    <property type="match status" value="1"/>
</dbReference>
<keyword evidence="4" id="KW-1185">Reference proteome</keyword>
<feature type="domain" description="ACP-like" evidence="2">
    <location>
        <begin position="42"/>
        <end position="134"/>
    </location>
</feature>
<comment type="caution">
    <text evidence="3">The sequence shown here is derived from an EMBL/GenBank/DDBJ whole genome shotgun (WGS) entry which is preliminary data.</text>
</comment>
<evidence type="ECO:0000256" key="1">
    <source>
        <dbReference type="SAM" id="SignalP"/>
    </source>
</evidence>
<dbReference type="EMBL" id="ANIN01000001">
    <property type="protein sequence ID" value="ELA09341.1"/>
    <property type="molecule type" value="Genomic_DNA"/>
</dbReference>
<reference evidence="3 4" key="1">
    <citation type="journal article" date="2013" name="Genome Announc.">
        <title>Genome Sequence of Moraxella macacae 0408225, a Novel Bacterial Species Isolated from a Cynomolgus Macaque with Epistaxis.</title>
        <authorList>
            <person name="Ladner J.T."/>
            <person name="Whitehouse C.A."/>
            <person name="Koroleva G.I."/>
            <person name="Palacios G.F."/>
        </authorList>
    </citation>
    <scope>NUCLEOTIDE SEQUENCE [LARGE SCALE GENOMIC DNA]</scope>
    <source>
        <strain evidence="3 4">0408225</strain>
    </source>
</reference>
<feature type="chain" id="PRO_5003957956" description="ACP-like domain-containing protein" evidence="1">
    <location>
        <begin position="26"/>
        <end position="142"/>
    </location>
</feature>
<dbReference type="Pfam" id="PF24574">
    <property type="entry name" value="Nm-ACP"/>
    <property type="match status" value="1"/>
</dbReference>
<proteinExistence type="predicted"/>
<dbReference type="STRING" id="1230338.MOMA_03020"/>
<feature type="signal peptide" evidence="1">
    <location>
        <begin position="1"/>
        <end position="25"/>
    </location>
</feature>
<accession>L2F989</accession>
<dbReference type="RefSeq" id="WP_009767161.1">
    <property type="nucleotide sequence ID" value="NZ_ANIN01000001.1"/>
</dbReference>
<dbReference type="Proteomes" id="UP000023795">
    <property type="component" value="Unassembled WGS sequence"/>
</dbReference>
<protein>
    <recommendedName>
        <fullName evidence="2">ACP-like domain-containing protein</fullName>
    </recommendedName>
</protein>
<dbReference type="InterPro" id="IPR056025">
    <property type="entry name" value="ACP_dom"/>
</dbReference>
<gene>
    <name evidence="3" type="ORF">MOMA_03020</name>
</gene>
<keyword evidence="1" id="KW-0732">Signal</keyword>
<evidence type="ECO:0000313" key="3">
    <source>
        <dbReference type="EMBL" id="ELA09341.1"/>
    </source>
</evidence>